<organism evidence="2 3">
    <name type="scientific">Rosa chinensis</name>
    <name type="common">China rose</name>
    <dbReference type="NCBI Taxonomy" id="74649"/>
    <lineage>
        <taxon>Eukaryota</taxon>
        <taxon>Viridiplantae</taxon>
        <taxon>Streptophyta</taxon>
        <taxon>Embryophyta</taxon>
        <taxon>Tracheophyta</taxon>
        <taxon>Spermatophyta</taxon>
        <taxon>Magnoliopsida</taxon>
        <taxon>eudicotyledons</taxon>
        <taxon>Gunneridae</taxon>
        <taxon>Pentapetalae</taxon>
        <taxon>rosids</taxon>
        <taxon>fabids</taxon>
        <taxon>Rosales</taxon>
        <taxon>Rosaceae</taxon>
        <taxon>Rosoideae</taxon>
        <taxon>Rosoideae incertae sedis</taxon>
        <taxon>Rosa</taxon>
    </lineage>
</organism>
<dbReference type="Proteomes" id="UP000238479">
    <property type="component" value="Chromosome 7"/>
</dbReference>
<keyword evidence="3" id="KW-1185">Reference proteome</keyword>
<evidence type="ECO:0000313" key="2">
    <source>
        <dbReference type="EMBL" id="PRQ20834.1"/>
    </source>
</evidence>
<comment type="caution">
    <text evidence="2">The sequence shown here is derived from an EMBL/GenBank/DDBJ whole genome shotgun (WGS) entry which is preliminary data.</text>
</comment>
<dbReference type="EMBL" id="PDCK01000045">
    <property type="protein sequence ID" value="PRQ20834.1"/>
    <property type="molecule type" value="Genomic_DNA"/>
</dbReference>
<feature type="transmembrane region" description="Helical" evidence="1">
    <location>
        <begin position="82"/>
        <end position="100"/>
    </location>
</feature>
<keyword evidence="1" id="KW-0812">Transmembrane</keyword>
<evidence type="ECO:0000256" key="1">
    <source>
        <dbReference type="SAM" id="Phobius"/>
    </source>
</evidence>
<proteinExistence type="predicted"/>
<keyword evidence="1" id="KW-1133">Transmembrane helix</keyword>
<name>A0A2P6PFX5_ROSCH</name>
<dbReference type="AlphaFoldDB" id="A0A2P6PFX5"/>
<dbReference type="Gramene" id="PRQ20834">
    <property type="protein sequence ID" value="PRQ20834"/>
    <property type="gene ID" value="RchiOBHm_Chr7g0232441"/>
</dbReference>
<sequence length="109" mass="12172">MKTEPCLLVEVHCREKCTVPATLEVEYQDKENFGLSRSMGSRVGAGVPGPKHVQVIPGGQCSPGWCPQQLPHCQGQLSRCQFFFGVYIYIYIFFFGWNPGVSDAQENKS</sequence>
<protein>
    <submittedName>
        <fullName evidence="2">Uncharacterized protein</fullName>
    </submittedName>
</protein>
<reference evidence="2 3" key="1">
    <citation type="journal article" date="2018" name="Nat. Genet.">
        <title>The Rosa genome provides new insights in the design of modern roses.</title>
        <authorList>
            <person name="Bendahmane M."/>
        </authorList>
    </citation>
    <scope>NUCLEOTIDE SEQUENCE [LARGE SCALE GENOMIC DNA]</scope>
    <source>
        <strain evidence="3">cv. Old Blush</strain>
    </source>
</reference>
<evidence type="ECO:0000313" key="3">
    <source>
        <dbReference type="Proteomes" id="UP000238479"/>
    </source>
</evidence>
<accession>A0A2P6PFX5</accession>
<gene>
    <name evidence="2" type="ORF">RchiOBHm_Chr7g0232441</name>
</gene>
<keyword evidence="1" id="KW-0472">Membrane</keyword>